<organism evidence="2 3">
    <name type="scientific">Psychromarinibacter sediminicola</name>
    <dbReference type="NCBI Taxonomy" id="3033385"/>
    <lineage>
        <taxon>Bacteria</taxon>
        <taxon>Pseudomonadati</taxon>
        <taxon>Pseudomonadota</taxon>
        <taxon>Alphaproteobacteria</taxon>
        <taxon>Rhodobacterales</taxon>
        <taxon>Paracoccaceae</taxon>
        <taxon>Psychromarinibacter</taxon>
    </lineage>
</organism>
<dbReference type="GO" id="GO:0005829">
    <property type="term" value="C:cytosol"/>
    <property type="evidence" value="ECO:0007669"/>
    <property type="project" value="TreeGrafter"/>
</dbReference>
<gene>
    <name evidence="2" type="ORF">P1J78_12965</name>
</gene>
<keyword evidence="3" id="KW-1185">Reference proteome</keyword>
<dbReference type="GO" id="GO:0006259">
    <property type="term" value="P:DNA metabolic process"/>
    <property type="evidence" value="ECO:0007669"/>
    <property type="project" value="UniProtKB-ARBA"/>
</dbReference>
<dbReference type="InterPro" id="IPR036420">
    <property type="entry name" value="BRCT_dom_sf"/>
</dbReference>
<evidence type="ECO:0000313" key="3">
    <source>
        <dbReference type="Proteomes" id="UP001220964"/>
    </source>
</evidence>
<dbReference type="PROSITE" id="PS50172">
    <property type="entry name" value="BRCT"/>
    <property type="match status" value="1"/>
</dbReference>
<comment type="caution">
    <text evidence="2">The sequence shown here is derived from an EMBL/GenBank/DDBJ whole genome shotgun (WGS) entry which is preliminary data.</text>
</comment>
<feature type="domain" description="BRCT" evidence="1">
    <location>
        <begin position="194"/>
        <end position="286"/>
    </location>
</feature>
<keyword evidence="2" id="KW-0540">Nuclease</keyword>
<dbReference type="PANTHER" id="PTHR30231:SF42">
    <property type="entry name" value="EXONUCLEASE"/>
    <property type="match status" value="1"/>
</dbReference>
<keyword evidence="2" id="KW-0378">Hydrolase</keyword>
<dbReference type="GO" id="GO:0003676">
    <property type="term" value="F:nucleic acid binding"/>
    <property type="evidence" value="ECO:0007669"/>
    <property type="project" value="InterPro"/>
</dbReference>
<dbReference type="CDD" id="cd06130">
    <property type="entry name" value="DNA_pol_III_epsilon_like"/>
    <property type="match status" value="1"/>
</dbReference>
<keyword evidence="2" id="KW-0269">Exonuclease</keyword>
<dbReference type="PANTHER" id="PTHR30231">
    <property type="entry name" value="DNA POLYMERASE III SUBUNIT EPSILON"/>
    <property type="match status" value="1"/>
</dbReference>
<dbReference type="Pfam" id="PF00533">
    <property type="entry name" value="BRCT"/>
    <property type="match status" value="1"/>
</dbReference>
<dbReference type="Gene3D" id="3.40.50.10190">
    <property type="entry name" value="BRCT domain"/>
    <property type="match status" value="1"/>
</dbReference>
<name>A0AAE3NQG2_9RHOB</name>
<dbReference type="GO" id="GO:0008408">
    <property type="term" value="F:3'-5' exonuclease activity"/>
    <property type="evidence" value="ECO:0007669"/>
    <property type="project" value="TreeGrafter"/>
</dbReference>
<accession>A0AAE3NQG2</accession>
<dbReference type="EMBL" id="JARGYC010000031">
    <property type="protein sequence ID" value="MDF0601648.1"/>
    <property type="molecule type" value="Genomic_DNA"/>
</dbReference>
<dbReference type="AlphaFoldDB" id="A0AAE3NQG2"/>
<dbReference type="InterPro" id="IPR013520">
    <property type="entry name" value="Ribonucl_H"/>
</dbReference>
<dbReference type="CDD" id="cd17748">
    <property type="entry name" value="BRCT_DNA_ligase_like"/>
    <property type="match status" value="1"/>
</dbReference>
<dbReference type="SMART" id="SM00479">
    <property type="entry name" value="EXOIII"/>
    <property type="match status" value="1"/>
</dbReference>
<dbReference type="SUPFAM" id="SSF53098">
    <property type="entry name" value="Ribonuclease H-like"/>
    <property type="match status" value="1"/>
</dbReference>
<dbReference type="SUPFAM" id="SSF52113">
    <property type="entry name" value="BRCT domain"/>
    <property type="match status" value="1"/>
</dbReference>
<dbReference type="RefSeq" id="WP_275567787.1">
    <property type="nucleotide sequence ID" value="NZ_JARGYC010000031.1"/>
</dbReference>
<dbReference type="InterPro" id="IPR012337">
    <property type="entry name" value="RNaseH-like_sf"/>
</dbReference>
<dbReference type="Proteomes" id="UP001220964">
    <property type="component" value="Unassembled WGS sequence"/>
</dbReference>
<reference evidence="2" key="1">
    <citation type="submission" date="2023-03" db="EMBL/GenBank/DDBJ databases">
        <title>Multiphase analysis and comparison of six strains from genera Psychromarinibacter, Lutimaribacter, and Maritimibacter, including a novel species: Psychromarinibacter sediminicola sp. nov.</title>
        <authorList>
            <person name="Wang Y.-H."/>
            <person name="Ye M.-Q."/>
            <person name="Du Z.-J."/>
        </authorList>
    </citation>
    <scope>NUCLEOTIDE SEQUENCE</scope>
    <source>
        <strain evidence="2">C21-152</strain>
    </source>
</reference>
<dbReference type="InterPro" id="IPR036397">
    <property type="entry name" value="RNaseH_sf"/>
</dbReference>
<sequence length="286" mass="30655">MRFIAIDVETANADMASICSIGVAAFENGALASEWYSLIDPDDFFDPVNISIHGISERDVQGAPTFRNAASEIDRFLGGHVVVTHTHFDRVAMHQAAGRWSITAPSCTWLDSARVARRTWAECARSGYGLANVCKMIGYTFEHHNALEDAKAAGHVMLAAMLESGLDLDAMQRRVLQPIDPSSSGAASITRDGNPDGLFAGEVIVFTGALEIPRREAADLAASVGCTVTNSVTKKTTMLVVGDMDVTRLAGHGKSSKHRKAEGLVSAGQPLRIIRETDFKELVALG</sequence>
<dbReference type="Gene3D" id="3.30.420.10">
    <property type="entry name" value="Ribonuclease H-like superfamily/Ribonuclease H"/>
    <property type="match status" value="1"/>
</dbReference>
<dbReference type="Pfam" id="PF00929">
    <property type="entry name" value="RNase_T"/>
    <property type="match status" value="1"/>
</dbReference>
<evidence type="ECO:0000313" key="2">
    <source>
        <dbReference type="EMBL" id="MDF0601648.1"/>
    </source>
</evidence>
<proteinExistence type="predicted"/>
<evidence type="ECO:0000259" key="1">
    <source>
        <dbReference type="PROSITE" id="PS50172"/>
    </source>
</evidence>
<dbReference type="InterPro" id="IPR001357">
    <property type="entry name" value="BRCT_dom"/>
</dbReference>
<protein>
    <submittedName>
        <fullName evidence="2">Exonuclease domain-containing protein</fullName>
    </submittedName>
</protein>